<feature type="transmembrane region" description="Helical" evidence="1">
    <location>
        <begin position="69"/>
        <end position="86"/>
    </location>
</feature>
<keyword evidence="1" id="KW-0812">Transmembrane</keyword>
<name>A0A399JAF1_9MICC</name>
<evidence type="ECO:0000256" key="1">
    <source>
        <dbReference type="SAM" id="Phobius"/>
    </source>
</evidence>
<dbReference type="EMBL" id="QQXK01000041">
    <property type="protein sequence ID" value="RII41002.1"/>
    <property type="molecule type" value="Genomic_DNA"/>
</dbReference>
<keyword evidence="3" id="KW-1185">Reference proteome</keyword>
<evidence type="ECO:0000313" key="3">
    <source>
        <dbReference type="Proteomes" id="UP000265419"/>
    </source>
</evidence>
<gene>
    <name evidence="2" type="ORF">DWB68_14900</name>
</gene>
<proteinExistence type="predicted"/>
<feature type="transmembrane region" description="Helical" evidence="1">
    <location>
        <begin position="38"/>
        <end position="57"/>
    </location>
</feature>
<dbReference type="AlphaFoldDB" id="A0A399JAF1"/>
<comment type="caution">
    <text evidence="2">The sequence shown here is derived from an EMBL/GenBank/DDBJ whole genome shotgun (WGS) entry which is preliminary data.</text>
</comment>
<accession>A0A399JAF1</accession>
<dbReference type="Proteomes" id="UP000265419">
    <property type="component" value="Unassembled WGS sequence"/>
</dbReference>
<protein>
    <submittedName>
        <fullName evidence="2">Uncharacterized protein</fullName>
    </submittedName>
</protein>
<sequence length="138" mass="13990">MKRRFLPVIGAAICALYALVWAVSSGLTGEELRSMTPWFLIIGGLIGAFAGGVGAIAEAAQEDSSATRALEAAMVAGTAAGLATFVPELPYASSGPEALLYVGLPGALIAFGAVALFSWRHSQRSVRPALGTAAAGAR</sequence>
<evidence type="ECO:0000313" key="2">
    <source>
        <dbReference type="EMBL" id="RII41002.1"/>
    </source>
</evidence>
<feature type="transmembrane region" description="Helical" evidence="1">
    <location>
        <begin position="98"/>
        <end position="119"/>
    </location>
</feature>
<keyword evidence="1" id="KW-0472">Membrane</keyword>
<reference evidence="2 3" key="1">
    <citation type="submission" date="2018-07" db="EMBL/GenBank/DDBJ databases">
        <title>Arthrobacter sp. nov., isolated from raw cow's milk with high bacterial count.</title>
        <authorList>
            <person name="Hahne J."/>
            <person name="Isele D."/>
            <person name="Lipski A."/>
        </authorList>
    </citation>
    <scope>NUCLEOTIDE SEQUENCE [LARGE SCALE GENOMIC DNA]</scope>
    <source>
        <strain evidence="2 3">JZ R-35</strain>
    </source>
</reference>
<dbReference type="RefSeq" id="WP_119425913.1">
    <property type="nucleotide sequence ID" value="NZ_QQXK01000041.1"/>
</dbReference>
<organism evidence="2 3">
    <name type="scientific">Galactobacter valiniphilus</name>
    <dbReference type="NCBI Taxonomy" id="2676122"/>
    <lineage>
        <taxon>Bacteria</taxon>
        <taxon>Bacillati</taxon>
        <taxon>Actinomycetota</taxon>
        <taxon>Actinomycetes</taxon>
        <taxon>Micrococcales</taxon>
        <taxon>Micrococcaceae</taxon>
        <taxon>Galactobacter</taxon>
    </lineage>
</organism>
<keyword evidence="1" id="KW-1133">Transmembrane helix</keyword>